<evidence type="ECO:0000313" key="2">
    <source>
        <dbReference type="EMBL" id="GFU11507.1"/>
    </source>
</evidence>
<evidence type="ECO:0000256" key="1">
    <source>
        <dbReference type="SAM" id="MobiDB-lite"/>
    </source>
</evidence>
<reference evidence="2" key="1">
    <citation type="submission" date="2020-08" db="EMBL/GenBank/DDBJ databases">
        <title>Multicomponent nature underlies the extraordinary mechanical properties of spider dragline silk.</title>
        <authorList>
            <person name="Kono N."/>
            <person name="Nakamura H."/>
            <person name="Mori M."/>
            <person name="Yoshida Y."/>
            <person name="Ohtoshi R."/>
            <person name="Malay A.D."/>
            <person name="Moran D.A.P."/>
            <person name="Tomita M."/>
            <person name="Numata K."/>
            <person name="Arakawa K."/>
        </authorList>
    </citation>
    <scope>NUCLEOTIDE SEQUENCE</scope>
</reference>
<comment type="caution">
    <text evidence="2">The sequence shown here is derived from an EMBL/GenBank/DDBJ whole genome shotgun (WGS) entry which is preliminary data.</text>
</comment>
<protein>
    <submittedName>
        <fullName evidence="2">Uncharacterized protein</fullName>
    </submittedName>
</protein>
<gene>
    <name evidence="2" type="ORF">NPIL_203561</name>
</gene>
<dbReference type="AlphaFoldDB" id="A0A8X6QCR5"/>
<feature type="region of interest" description="Disordered" evidence="1">
    <location>
        <begin position="62"/>
        <end position="81"/>
    </location>
</feature>
<organism evidence="2 3">
    <name type="scientific">Nephila pilipes</name>
    <name type="common">Giant wood spider</name>
    <name type="synonym">Nephila maculata</name>
    <dbReference type="NCBI Taxonomy" id="299642"/>
    <lineage>
        <taxon>Eukaryota</taxon>
        <taxon>Metazoa</taxon>
        <taxon>Ecdysozoa</taxon>
        <taxon>Arthropoda</taxon>
        <taxon>Chelicerata</taxon>
        <taxon>Arachnida</taxon>
        <taxon>Araneae</taxon>
        <taxon>Araneomorphae</taxon>
        <taxon>Entelegynae</taxon>
        <taxon>Araneoidea</taxon>
        <taxon>Nephilidae</taxon>
        <taxon>Nephila</taxon>
    </lineage>
</organism>
<dbReference type="Proteomes" id="UP000887013">
    <property type="component" value="Unassembled WGS sequence"/>
</dbReference>
<accession>A0A8X6QCR5</accession>
<proteinExistence type="predicted"/>
<sequence length="101" mass="11460">MPETILPTLLQNGFRLGDFRKLRQYHQNECKLPLPTPAQPPAEERPALGKKPFIGIKEPLQSAQPIQKKCGSPRSRDGSRDLRHLSLPWQCLSLNRSIPLL</sequence>
<evidence type="ECO:0000313" key="3">
    <source>
        <dbReference type="Proteomes" id="UP000887013"/>
    </source>
</evidence>
<keyword evidence="3" id="KW-1185">Reference proteome</keyword>
<dbReference type="EMBL" id="BMAW01125230">
    <property type="protein sequence ID" value="GFU11507.1"/>
    <property type="molecule type" value="Genomic_DNA"/>
</dbReference>
<name>A0A8X6QCR5_NEPPI</name>